<dbReference type="InterPro" id="IPR025110">
    <property type="entry name" value="AMP-bd_C"/>
</dbReference>
<dbReference type="PANTHER" id="PTHR24096:SF422">
    <property type="entry name" value="BCDNA.GH02901"/>
    <property type="match status" value="1"/>
</dbReference>
<dbReference type="OrthoDB" id="6485306at2759"/>
<evidence type="ECO:0000259" key="3">
    <source>
        <dbReference type="Pfam" id="PF00501"/>
    </source>
</evidence>
<dbReference type="InterPro" id="IPR042099">
    <property type="entry name" value="ANL_N_sf"/>
</dbReference>
<reference evidence="5" key="1">
    <citation type="submission" date="2019-09" db="EMBL/GenBank/DDBJ databases">
        <title>Organ-specific transcriptomic study of the physiology of the cattle tick, Rhipicephalus microplus.</title>
        <authorList>
            <person name="Tirloni L."/>
            <person name="Braz G."/>
            <person name="Gandara A.C.P."/>
            <person name="Sabadin G.A."/>
            <person name="da Silva R.M."/>
            <person name="Guizzo M.G."/>
            <person name="Machado J.A."/>
            <person name="Costa E.P."/>
            <person name="Gomes H.F."/>
            <person name="Moraes J."/>
            <person name="Mota M.B.S."/>
            <person name="Mesquita R.D."/>
            <person name="Alvarenga P.H."/>
            <person name="Alves F."/>
            <person name="Seixas A."/>
            <person name="da Fonseca R.N."/>
            <person name="Fogaca A."/>
            <person name="Logullo C."/>
            <person name="Tanaka A."/>
            <person name="Daffre S."/>
            <person name="Termignoni C."/>
            <person name="Vaz I.S.Jr."/>
            <person name="Oliveira P.L."/>
            <person name="Ribeiro J.M."/>
        </authorList>
    </citation>
    <scope>NUCLEOTIDE SEQUENCE</scope>
    <source>
        <strain evidence="5">Porto Alegre</strain>
    </source>
</reference>
<dbReference type="VEuPathDB" id="VectorBase:LOC119174057"/>
<dbReference type="PROSITE" id="PS00455">
    <property type="entry name" value="AMP_BINDING"/>
    <property type="match status" value="1"/>
</dbReference>
<dbReference type="Gene3D" id="3.30.300.30">
    <property type="match status" value="1"/>
</dbReference>
<proteinExistence type="predicted"/>
<keyword evidence="2" id="KW-0576">Peroxisome</keyword>
<feature type="domain" description="AMP-binding enzyme C-terminal" evidence="4">
    <location>
        <begin position="442"/>
        <end position="521"/>
    </location>
</feature>
<dbReference type="SUPFAM" id="SSF56801">
    <property type="entry name" value="Acetyl-CoA synthetase-like"/>
    <property type="match status" value="1"/>
</dbReference>
<sequence length="537" mass="59046">MKARIEDGVVYSPYPEIDIPICSVYSAISKFLSMQPEKLAVVDEQISLTRGEFLARMKRYAAGFQAHGLGPDHRVAVHLGNSAENLTALFALTFTGASVILCNPILNHDELLFQMSDGGATHAFTSSQLALKMLAVSSKLHLKGLFVTGEADGFISVSQFPEQSEPDFCEVLVEYPKETTVALFYSSGTTGHAKGMEISHYSFGANLHMTRSVLTYEEKENDVLLAWYPLTYASGFLFTIVAACIGSTCVIVNPGISFDELVYYVNKYKVTTLASVPTRLHYYLSDIERTGTVLPSIRKLNVGGTVLTSSLADRLLAAFPGLRCLRNLYGMSESCSVLCAPPTDEISAANIGFPGPMVQLMVIDLETGRKLGPHENGELYFRAPSVMRGYYKQPELTAAFMDKNGWGKTGDIVYYDESGRFYFVDRMKDMIKCLDQQVSSTELESLLQSHECVADAAVVAIPRTEYGDAPAAFVVLKNPTTASAETASELKAYVAENTEAYKHLHGGLTFVERLPRNVNGKVMKQHLKQLYQTATVY</sequence>
<evidence type="ECO:0000256" key="2">
    <source>
        <dbReference type="ARBA" id="ARBA00023140"/>
    </source>
</evidence>
<dbReference type="AlphaFoldDB" id="A0A6M2CHW5"/>
<dbReference type="InterPro" id="IPR020845">
    <property type="entry name" value="AMP-binding_CS"/>
</dbReference>
<comment type="subcellular location">
    <subcellularLocation>
        <location evidence="1">Peroxisome</location>
    </subcellularLocation>
</comment>
<dbReference type="Gene3D" id="3.40.50.12780">
    <property type="entry name" value="N-terminal domain of ligase-like"/>
    <property type="match status" value="1"/>
</dbReference>
<dbReference type="Pfam" id="PF13193">
    <property type="entry name" value="AMP-binding_C"/>
    <property type="match status" value="1"/>
</dbReference>
<evidence type="ECO:0000313" key="5">
    <source>
        <dbReference type="EMBL" id="NOV32874.1"/>
    </source>
</evidence>
<dbReference type="PANTHER" id="PTHR24096">
    <property type="entry name" value="LONG-CHAIN-FATTY-ACID--COA LIGASE"/>
    <property type="match status" value="1"/>
</dbReference>
<name>A0A6M2CHW5_RHIMP</name>
<dbReference type="Pfam" id="PF00501">
    <property type="entry name" value="AMP-binding"/>
    <property type="match status" value="1"/>
</dbReference>
<dbReference type="InterPro" id="IPR045851">
    <property type="entry name" value="AMP-bd_C_sf"/>
</dbReference>
<protein>
    <submittedName>
        <fullName evidence="5">Putative acyl-coa synthetase midgut overexpressed</fullName>
    </submittedName>
</protein>
<dbReference type="GO" id="GO:0005777">
    <property type="term" value="C:peroxisome"/>
    <property type="evidence" value="ECO:0007669"/>
    <property type="project" value="UniProtKB-SubCell"/>
</dbReference>
<dbReference type="InterPro" id="IPR000873">
    <property type="entry name" value="AMP-dep_synth/lig_dom"/>
</dbReference>
<evidence type="ECO:0000259" key="4">
    <source>
        <dbReference type="Pfam" id="PF13193"/>
    </source>
</evidence>
<evidence type="ECO:0000256" key="1">
    <source>
        <dbReference type="ARBA" id="ARBA00004275"/>
    </source>
</evidence>
<dbReference type="EMBL" id="GHWJ01000137">
    <property type="protein sequence ID" value="NOV32874.1"/>
    <property type="molecule type" value="Transcribed_RNA"/>
</dbReference>
<dbReference type="GO" id="GO:0016405">
    <property type="term" value="F:CoA-ligase activity"/>
    <property type="evidence" value="ECO:0007669"/>
    <property type="project" value="TreeGrafter"/>
</dbReference>
<organism evidence="5">
    <name type="scientific">Rhipicephalus microplus</name>
    <name type="common">Cattle tick</name>
    <name type="synonym">Boophilus microplus</name>
    <dbReference type="NCBI Taxonomy" id="6941"/>
    <lineage>
        <taxon>Eukaryota</taxon>
        <taxon>Metazoa</taxon>
        <taxon>Ecdysozoa</taxon>
        <taxon>Arthropoda</taxon>
        <taxon>Chelicerata</taxon>
        <taxon>Arachnida</taxon>
        <taxon>Acari</taxon>
        <taxon>Parasitiformes</taxon>
        <taxon>Ixodida</taxon>
        <taxon>Ixodoidea</taxon>
        <taxon>Ixodidae</taxon>
        <taxon>Rhipicephalinae</taxon>
        <taxon>Rhipicephalus</taxon>
        <taxon>Boophilus</taxon>
    </lineage>
</organism>
<accession>A0A6M2CHW5</accession>
<feature type="domain" description="AMP-dependent synthetase/ligase" evidence="3">
    <location>
        <begin position="33"/>
        <end position="391"/>
    </location>
</feature>